<organism evidence="1 2">
    <name type="scientific">Maribellus luteus</name>
    <dbReference type="NCBI Taxonomy" id="2305463"/>
    <lineage>
        <taxon>Bacteria</taxon>
        <taxon>Pseudomonadati</taxon>
        <taxon>Bacteroidota</taxon>
        <taxon>Bacteroidia</taxon>
        <taxon>Marinilabiliales</taxon>
        <taxon>Prolixibacteraceae</taxon>
        <taxon>Maribellus</taxon>
    </lineage>
</organism>
<dbReference type="OrthoDB" id="1121451at2"/>
<sequence length="138" mass="17089">MAKGGHLNKEEKYYLEDIFYRFIQPYFPIEDYIIFFEWDRISRSYRYVVTPLGNKNKFISFYLREYDNVCDFRLVVIYTSVGEFNFHNTQKLLFLLAYDDLERFNEFYEELIDELKEKSVKDSPFDFFIPFFMVEREK</sequence>
<comment type="caution">
    <text evidence="1">The sequence shown here is derived from an EMBL/GenBank/DDBJ whole genome shotgun (WGS) entry which is preliminary data.</text>
</comment>
<keyword evidence="2" id="KW-1185">Reference proteome</keyword>
<evidence type="ECO:0000313" key="2">
    <source>
        <dbReference type="Proteomes" id="UP000265926"/>
    </source>
</evidence>
<protein>
    <submittedName>
        <fullName evidence="1">Uncharacterized protein</fullName>
    </submittedName>
</protein>
<dbReference type="Proteomes" id="UP000265926">
    <property type="component" value="Unassembled WGS sequence"/>
</dbReference>
<dbReference type="RefSeq" id="WP_119440278.1">
    <property type="nucleotide sequence ID" value="NZ_QWGR01000023.1"/>
</dbReference>
<dbReference type="AlphaFoldDB" id="A0A399SSZ6"/>
<gene>
    <name evidence="1" type="ORF">D1614_22615</name>
</gene>
<name>A0A399SSZ6_9BACT</name>
<dbReference type="EMBL" id="QWGR01000023">
    <property type="protein sequence ID" value="RIJ45571.1"/>
    <property type="molecule type" value="Genomic_DNA"/>
</dbReference>
<proteinExistence type="predicted"/>
<reference evidence="1 2" key="1">
    <citation type="submission" date="2018-08" db="EMBL/GenBank/DDBJ databases">
        <title>Pallidiluteibacterium maritimus gen. nov., sp. nov., isolated from coastal sediment.</title>
        <authorList>
            <person name="Zhou L.Y."/>
        </authorList>
    </citation>
    <scope>NUCLEOTIDE SEQUENCE [LARGE SCALE GENOMIC DNA]</scope>
    <source>
        <strain evidence="1 2">XSD2</strain>
    </source>
</reference>
<accession>A0A399SSZ6</accession>
<evidence type="ECO:0000313" key="1">
    <source>
        <dbReference type="EMBL" id="RIJ45571.1"/>
    </source>
</evidence>